<reference evidence="1" key="1">
    <citation type="submission" date="2020-11" db="EMBL/GenBank/DDBJ databases">
        <title>Bacterial whole genome sequence for Panacibacter sp. DH6.</title>
        <authorList>
            <person name="Le V."/>
            <person name="Ko S."/>
            <person name="Ahn C.-Y."/>
            <person name="Oh H.-M."/>
        </authorList>
    </citation>
    <scope>NUCLEOTIDE SEQUENCE</scope>
    <source>
        <strain evidence="1">DH6</strain>
    </source>
</reference>
<dbReference type="AlphaFoldDB" id="A0A931E5G7"/>
<keyword evidence="2" id="KW-1185">Reference proteome</keyword>
<dbReference type="EMBL" id="JADWYR010000001">
    <property type="protein sequence ID" value="MBG9376532.1"/>
    <property type="molecule type" value="Genomic_DNA"/>
</dbReference>
<sequence length="94" mass="11189">MKRMIFVPLVFLFMLLSLIIYDAFDAYSLRKDMLLKQDRIRFSAIIVKAAHAHYPLKIDSFHYIIFTQRTTHDDRVKMFNDVESRISVYAENGK</sequence>
<evidence type="ECO:0000313" key="2">
    <source>
        <dbReference type="Proteomes" id="UP000628448"/>
    </source>
</evidence>
<proteinExistence type="predicted"/>
<evidence type="ECO:0000313" key="1">
    <source>
        <dbReference type="EMBL" id="MBG9376532.1"/>
    </source>
</evidence>
<protein>
    <submittedName>
        <fullName evidence="1">Uncharacterized protein</fullName>
    </submittedName>
</protein>
<gene>
    <name evidence="1" type="ORF">I5907_09825</name>
</gene>
<organism evidence="1 2">
    <name type="scientific">Panacibacter microcysteis</name>
    <dbReference type="NCBI Taxonomy" id="2793269"/>
    <lineage>
        <taxon>Bacteria</taxon>
        <taxon>Pseudomonadati</taxon>
        <taxon>Bacteroidota</taxon>
        <taxon>Chitinophagia</taxon>
        <taxon>Chitinophagales</taxon>
        <taxon>Chitinophagaceae</taxon>
        <taxon>Panacibacter</taxon>
    </lineage>
</organism>
<accession>A0A931E5G7</accession>
<dbReference type="Proteomes" id="UP000628448">
    <property type="component" value="Unassembled WGS sequence"/>
</dbReference>
<comment type="caution">
    <text evidence="1">The sequence shown here is derived from an EMBL/GenBank/DDBJ whole genome shotgun (WGS) entry which is preliminary data.</text>
</comment>
<dbReference type="RefSeq" id="WP_196990540.1">
    <property type="nucleotide sequence ID" value="NZ_JADWYR010000001.1"/>
</dbReference>
<name>A0A931E5G7_9BACT</name>